<sequence>MLALTPVLVACCIKISIDLLVLLLVTQFAAKPQQTGKLLPTTQSQITAKKALLNDAFWSGNFNVSQLSFPSAPGPAPHKTMCDTEVCFWFVTKHLYLSNLTYPPADAGLKDTTLNIISPIFTCNSSHLQPLVDSYLPTYAPKKSQAPFNSNGIFWARQFFWRLTGSYSNSSIVYPFSYDLPLVLPSGQASTIFGFCSNALIKNGNCAKHSITLIQ</sequence>
<dbReference type="EMBL" id="QTSX02004301">
    <property type="protein sequence ID" value="KAJ9066227.1"/>
    <property type="molecule type" value="Genomic_DNA"/>
</dbReference>
<dbReference type="Proteomes" id="UP001165960">
    <property type="component" value="Unassembled WGS sequence"/>
</dbReference>
<accession>A0ACC2SVU2</accession>
<evidence type="ECO:0000313" key="2">
    <source>
        <dbReference type="Proteomes" id="UP001165960"/>
    </source>
</evidence>
<evidence type="ECO:0000313" key="1">
    <source>
        <dbReference type="EMBL" id="KAJ9066227.1"/>
    </source>
</evidence>
<gene>
    <name evidence="1" type="ORF">DSO57_1011774</name>
</gene>
<organism evidence="1 2">
    <name type="scientific">Entomophthora muscae</name>
    <dbReference type="NCBI Taxonomy" id="34485"/>
    <lineage>
        <taxon>Eukaryota</taxon>
        <taxon>Fungi</taxon>
        <taxon>Fungi incertae sedis</taxon>
        <taxon>Zoopagomycota</taxon>
        <taxon>Entomophthoromycotina</taxon>
        <taxon>Entomophthoromycetes</taxon>
        <taxon>Entomophthorales</taxon>
        <taxon>Entomophthoraceae</taxon>
        <taxon>Entomophthora</taxon>
    </lineage>
</organism>
<comment type="caution">
    <text evidence="1">The sequence shown here is derived from an EMBL/GenBank/DDBJ whole genome shotgun (WGS) entry which is preliminary data.</text>
</comment>
<proteinExistence type="predicted"/>
<keyword evidence="2" id="KW-1185">Reference proteome</keyword>
<protein>
    <submittedName>
        <fullName evidence="1">Uncharacterized protein</fullName>
    </submittedName>
</protein>
<reference evidence="1" key="1">
    <citation type="submission" date="2022-04" db="EMBL/GenBank/DDBJ databases">
        <title>Genome of the entomopathogenic fungus Entomophthora muscae.</title>
        <authorList>
            <person name="Elya C."/>
            <person name="Lovett B.R."/>
            <person name="Lee E."/>
            <person name="Macias A.M."/>
            <person name="Hajek A.E."/>
            <person name="De Bivort B.L."/>
            <person name="Kasson M.T."/>
            <person name="De Fine Licht H.H."/>
            <person name="Stajich J.E."/>
        </authorList>
    </citation>
    <scope>NUCLEOTIDE SEQUENCE</scope>
    <source>
        <strain evidence="1">Berkeley</strain>
    </source>
</reference>
<name>A0ACC2SVU2_9FUNG</name>